<reference evidence="2" key="1">
    <citation type="submission" date="2023-04" db="EMBL/GenBank/DDBJ databases">
        <title>Genomic characterization of faba bean (Vicia faba) microsymbionts in Mexican soils.</title>
        <authorList>
            <person name="Rivera Orduna F.N."/>
            <person name="Guevara-Luna J."/>
            <person name="Yan J."/>
            <person name="Arroyo-Herrera I."/>
            <person name="Li Y."/>
            <person name="Vasquez-Murrieta M.S."/>
            <person name="Wang E.T."/>
        </authorList>
    </citation>
    <scope>NUCLEOTIDE SEQUENCE</scope>
    <source>
        <strain evidence="2">CH26</strain>
    </source>
</reference>
<comment type="caution">
    <text evidence="2">The sequence shown here is derived from an EMBL/GenBank/DDBJ whole genome shotgun (WGS) entry which is preliminary data.</text>
</comment>
<evidence type="ECO:0000313" key="3">
    <source>
        <dbReference type="Proteomes" id="UP001268610"/>
    </source>
</evidence>
<dbReference type="AlphaFoldDB" id="A0AAJ2LMM3"/>
<dbReference type="RefSeq" id="WP_310856909.1">
    <property type="nucleotide sequence ID" value="NZ_JAVLSD010000008.1"/>
</dbReference>
<feature type="region of interest" description="Disordered" evidence="1">
    <location>
        <begin position="43"/>
        <end position="69"/>
    </location>
</feature>
<proteinExistence type="predicted"/>
<dbReference type="EMBL" id="JAVLSF010000008">
    <property type="protein sequence ID" value="MDR9774121.1"/>
    <property type="molecule type" value="Genomic_DNA"/>
</dbReference>
<evidence type="ECO:0000313" key="2">
    <source>
        <dbReference type="EMBL" id="MDR9774121.1"/>
    </source>
</evidence>
<protein>
    <submittedName>
        <fullName evidence="2">Uncharacterized protein</fullName>
    </submittedName>
</protein>
<gene>
    <name evidence="2" type="ORF">RJJ65_15905</name>
</gene>
<evidence type="ECO:0000256" key="1">
    <source>
        <dbReference type="SAM" id="MobiDB-lite"/>
    </source>
</evidence>
<sequence>MTQNTALATRKVRRLFQAVRDAGFPRARMIAHVDGSTEIIGESEREEAMPSAEQASPFLDWKADHANED</sequence>
<organism evidence="2 3">
    <name type="scientific">Rhizobium hidalgonense</name>
    <dbReference type="NCBI Taxonomy" id="1538159"/>
    <lineage>
        <taxon>Bacteria</taxon>
        <taxon>Pseudomonadati</taxon>
        <taxon>Pseudomonadota</taxon>
        <taxon>Alphaproteobacteria</taxon>
        <taxon>Hyphomicrobiales</taxon>
        <taxon>Rhizobiaceae</taxon>
        <taxon>Rhizobium/Agrobacterium group</taxon>
        <taxon>Rhizobium</taxon>
    </lineage>
</organism>
<accession>A0AAJ2LMM3</accession>
<name>A0AAJ2LMM3_9HYPH</name>
<dbReference type="Proteomes" id="UP001268610">
    <property type="component" value="Unassembled WGS sequence"/>
</dbReference>